<keyword evidence="3" id="KW-1185">Reference proteome</keyword>
<gene>
    <name evidence="2" type="ORF">CSSPJE1EN1_LOCUS18387</name>
</gene>
<protein>
    <recommendedName>
        <fullName evidence="4">Secreted protein</fullName>
    </recommendedName>
</protein>
<proteinExistence type="predicted"/>
<evidence type="ECO:0008006" key="4">
    <source>
        <dbReference type="Google" id="ProtNLM"/>
    </source>
</evidence>
<feature type="signal peptide" evidence="1">
    <location>
        <begin position="1"/>
        <end position="19"/>
    </location>
</feature>
<evidence type="ECO:0000256" key="1">
    <source>
        <dbReference type="SAM" id="SignalP"/>
    </source>
</evidence>
<dbReference type="Proteomes" id="UP001497444">
    <property type="component" value="Chromosome 5"/>
</dbReference>
<reference evidence="2" key="1">
    <citation type="submission" date="2024-02" db="EMBL/GenBank/DDBJ databases">
        <authorList>
            <consortium name="ELIXIR-Norway"/>
            <consortium name="Elixir Norway"/>
        </authorList>
    </citation>
    <scope>NUCLEOTIDE SEQUENCE</scope>
</reference>
<feature type="chain" id="PRO_5047164907" description="Secreted protein" evidence="1">
    <location>
        <begin position="20"/>
        <end position="73"/>
    </location>
</feature>
<evidence type="ECO:0000313" key="2">
    <source>
        <dbReference type="EMBL" id="CAK9272909.1"/>
    </source>
</evidence>
<organism evidence="2 3">
    <name type="scientific">Sphagnum jensenii</name>
    <dbReference type="NCBI Taxonomy" id="128206"/>
    <lineage>
        <taxon>Eukaryota</taxon>
        <taxon>Viridiplantae</taxon>
        <taxon>Streptophyta</taxon>
        <taxon>Embryophyta</taxon>
        <taxon>Bryophyta</taxon>
        <taxon>Sphagnophytina</taxon>
        <taxon>Sphagnopsida</taxon>
        <taxon>Sphagnales</taxon>
        <taxon>Sphagnaceae</taxon>
        <taxon>Sphagnum</taxon>
    </lineage>
</organism>
<name>A0ABP0X2W2_9BRYO</name>
<evidence type="ECO:0000313" key="3">
    <source>
        <dbReference type="Proteomes" id="UP001497444"/>
    </source>
</evidence>
<sequence>MAMLHLVMRSFSLCHPALAICLRYYNRFQKDNLFYYAVRLMTRSIGWYVLEVRLHHDRFGVYRFLHNNGYKLQ</sequence>
<keyword evidence="1" id="KW-0732">Signal</keyword>
<accession>A0ABP0X2W2</accession>
<dbReference type="EMBL" id="OZ020100">
    <property type="protein sequence ID" value="CAK9272909.1"/>
    <property type="molecule type" value="Genomic_DNA"/>
</dbReference>